<dbReference type="EMBL" id="JBBPFD010000009">
    <property type="protein sequence ID" value="KAK7912744.1"/>
    <property type="molecule type" value="Genomic_DNA"/>
</dbReference>
<keyword evidence="3" id="KW-1185">Reference proteome</keyword>
<feature type="compositionally biased region" description="Basic and acidic residues" evidence="1">
    <location>
        <begin position="498"/>
        <end position="511"/>
    </location>
</feature>
<feature type="compositionally biased region" description="Basic and acidic residues" evidence="1">
    <location>
        <begin position="990"/>
        <end position="1006"/>
    </location>
</feature>
<sequence>MEHKEPDSSGVWSVPCAARRRQVKRELTRAAPNRQKLYSNSVKDSWRGFCANTRMKFPVDLLAAVSHSELEQRCHSYMSELLFKDPENPEQLTLPDSSVVDISISSVGLVPLYGSCDTQKVLALFAPADPFTPVALYILDRWWSVTDLLHTAESWRDGLVQVDTVGERIVLYVLNRIVYRVQEMSQEELPFLCHGEDDFAKILWKNGEAVGFYSVKVTGSPCSSFSSRTYPLPVMDSMFLRKSHRGKGLGLCMLEDYVDSFKEDYLGLRYPLTTAMYKVCQSYLRAFPGDSELLWEVDSSRLNQRTSIASRIQNMSLRGVSRTLTYSTESTVTGTVHHTHNMEEVTIVKVTKGAGAATQKNTDEQSSTERRISDEVLRLVQDAEMVQTEELLKVTSENGTNIVVTELEEDIVFEKLSSIRSEEENMTLDSEEVTQTLNTLCSSVITVENVAAEVEECLTSQEHHTEESMQKTAPLEGAVTMQRVLRTRTVVNIPQLSTEKDVDGNTEKCGEPVESSEFTPTETQDSVSKEDNKDKEHSSVKEDVLDKEEEVKDEIDINAEQTAVTESTNAEAVEEEKAEETSSADVESAEAEDREQIEDNMEMQKDSQPVAVMDVNVEESGRDQESKPDSVPEELLETTPNVETRSLRSGPKTIAATPRRRHTAGPKIAELETPDSSQEEPQSTQDSTGEQPKQCVTESASEVKDTDDAQSETKILTEDLQEEEESPQEASNEASPVTPITQENLSLTETEEVIETRILRSGARSASTVSTPRTTRSRKQVEEVIVEKTTKKQAKKSTGRKRVSRSKAQSQELEASSAEEDTPEVAQIETVEQKVVENTEIIETSNDKSVKDSESTPGTETQDSVSKEDSKDQEPAPGEKDTLDKDEEKTDTTMEETAVTESTGAEAVEEEKISSTANLESVLLTTTEEEDTEQTESTMEMEKDTQPESMLEVNVEAEQGFSTDKSIEDLETTVLKEDSKDQEPTPVEDTLDKEKQEAKDETHITMDETAVAKSTGAEAVEDEKIEKISSTADVESVLLTTIEAEDMEQTETDRDTQSEAKMEVHVNVDESCTDKEPEPDSASEGMTETTPVIEASDIAPPLALTDKENLSANETEEVVETRTLRSGTRSTSTVSTPRTTRSSKQIEVVVEKTTKKQARKSAGRKRVSRSKVQKQEPEASSEEDQGTEEAAEIETAEQKDVENNGMSSPSKVGEEETTKDEPVKDSEATPATEKEAAVTESTGAVAVEEEKTEEASSTADVESTLLTTAKAEDTAQTESTMETNNDIQPEDGMEASDKCPEVASDEAPSIFDQVSSSLNETQEVVQTRTLRRGARSTSTVSTPRTTRSKKQDIEVVVEKTTKKQPRRSAGRKQVSRSKKQKQELEASSEEDHSTEEAQKESTEQIHLENNEMFSPSKVAEEETTKDAPVKDSESTLATETQDTVSKEDSKEQETAPVEDKGEEEAKDEADITEDETGVTESTSAEAVEGEKTEEATSTADVSPILQITSEAMDTEQTESTMEIDNDTQSENEIEINVEVSGADKPETDSAPASDKCPEVAHDEPSATVQTDHENSSLSETEEVVQTRTLRSGARSTSTVSTPRTTRSRKQQVEEVIVEKTTRKQARKSTGRKRVSRSKAQSQELEASSAEEDTSEEAQTKSTEEIVVENKEISSPSNVTEDETTKNETIKDSESTSAPEFQESVSQEDSKETAPVEDDTLAKDEKEINNDTNMTVEETAITESTGAEAVEKEKTEEPPSTADVESVLLTTTEAEDTEQIESTMEMDKDIQPEAVSEVNVEVSGTDNKPESDSAPASDKSPEASDEAPATVIWTKKTLHSVKLKKWFKQEL</sequence>
<dbReference type="PANTHER" id="PTHR22442">
    <property type="match status" value="1"/>
</dbReference>
<feature type="compositionally biased region" description="Polar residues" evidence="1">
    <location>
        <begin position="559"/>
        <end position="569"/>
    </location>
</feature>
<feature type="compositionally biased region" description="Polar residues" evidence="1">
    <location>
        <begin position="1274"/>
        <end position="1287"/>
    </location>
</feature>
<feature type="compositionally biased region" description="Low complexity" evidence="1">
    <location>
        <begin position="1594"/>
        <end position="1604"/>
    </location>
</feature>
<feature type="compositionally biased region" description="Basic and acidic residues" evidence="1">
    <location>
        <begin position="1380"/>
        <end position="1409"/>
    </location>
</feature>
<feature type="compositionally biased region" description="Polar residues" evidence="1">
    <location>
        <begin position="516"/>
        <end position="526"/>
    </location>
</feature>
<feature type="compositionally biased region" description="Basic and acidic residues" evidence="1">
    <location>
        <begin position="1444"/>
        <end position="1459"/>
    </location>
</feature>
<feature type="compositionally biased region" description="Basic and acidic residues" evidence="1">
    <location>
        <begin position="1555"/>
        <end position="1574"/>
    </location>
</feature>
<feature type="compositionally biased region" description="Basic residues" evidence="1">
    <location>
        <begin position="1622"/>
        <end position="1636"/>
    </location>
</feature>
<feature type="compositionally biased region" description="Polar residues" evidence="1">
    <location>
        <begin position="1729"/>
        <end position="1744"/>
    </location>
</feature>
<feature type="compositionally biased region" description="Basic and acidic residues" evidence="1">
    <location>
        <begin position="1657"/>
        <end position="1671"/>
    </location>
</feature>
<reference evidence="3" key="1">
    <citation type="submission" date="2024-04" db="EMBL/GenBank/DDBJ databases">
        <title>Salinicola lusitanus LLJ914,a marine bacterium isolated from the Okinawa Trough.</title>
        <authorList>
            <person name="Li J."/>
        </authorList>
    </citation>
    <scope>NUCLEOTIDE SEQUENCE [LARGE SCALE GENOMIC DNA]</scope>
</reference>
<feature type="compositionally biased region" description="Basic and acidic residues" evidence="1">
    <location>
        <begin position="1682"/>
        <end position="1693"/>
    </location>
</feature>
<comment type="caution">
    <text evidence="2">The sequence shown here is derived from an EMBL/GenBank/DDBJ whole genome shotgun (WGS) entry which is preliminary data.</text>
</comment>
<feature type="compositionally biased region" description="Basic and acidic residues" evidence="1">
    <location>
        <begin position="619"/>
        <end position="630"/>
    </location>
</feature>
<feature type="compositionally biased region" description="Polar residues" evidence="1">
    <location>
        <begin position="674"/>
        <end position="700"/>
    </location>
</feature>
<feature type="compositionally biased region" description="Basic residues" evidence="1">
    <location>
        <begin position="791"/>
        <end position="805"/>
    </location>
</feature>
<feature type="region of interest" description="Disordered" evidence="1">
    <location>
        <begin position="1041"/>
        <end position="1763"/>
    </location>
</feature>
<feature type="compositionally biased region" description="Acidic residues" evidence="1">
    <location>
        <begin position="587"/>
        <end position="601"/>
    </location>
</feature>
<feature type="compositionally biased region" description="Polar residues" evidence="1">
    <location>
        <begin position="1434"/>
        <end position="1443"/>
    </location>
</feature>
<feature type="compositionally biased region" description="Basic and acidic residues" evidence="1">
    <location>
        <begin position="865"/>
        <end position="892"/>
    </location>
</feature>
<evidence type="ECO:0008006" key="4">
    <source>
        <dbReference type="Google" id="ProtNLM"/>
    </source>
</evidence>
<feature type="compositionally biased region" description="Polar residues" evidence="1">
    <location>
        <begin position="738"/>
        <end position="748"/>
    </location>
</feature>
<feature type="compositionally biased region" description="Basic and acidic residues" evidence="1">
    <location>
        <begin position="974"/>
        <end position="983"/>
    </location>
</feature>
<feature type="compositionally biased region" description="Low complexity" evidence="1">
    <location>
        <begin position="1637"/>
        <end position="1647"/>
    </location>
</feature>
<dbReference type="InterPro" id="IPR029625">
    <property type="entry name" value="FAM169"/>
</dbReference>
<gene>
    <name evidence="2" type="ORF">WMY93_012955</name>
</gene>
<feature type="compositionally biased region" description="Basic and acidic residues" evidence="1">
    <location>
        <begin position="845"/>
        <end position="854"/>
    </location>
</feature>
<feature type="compositionally biased region" description="Basic and acidic residues" evidence="1">
    <location>
        <begin position="1051"/>
        <end position="1078"/>
    </location>
</feature>
<feature type="compositionally biased region" description="Basic and acidic residues" evidence="1">
    <location>
        <begin position="1212"/>
        <end position="1237"/>
    </location>
</feature>
<accession>A0AAW0PA96</accession>
<feature type="compositionally biased region" description="Low complexity" evidence="1">
    <location>
        <begin position="764"/>
        <end position="774"/>
    </location>
</feature>
<feature type="compositionally biased region" description="Basic and acidic residues" evidence="1">
    <location>
        <begin position="527"/>
        <end position="544"/>
    </location>
</feature>
<feature type="compositionally biased region" description="Basic residues" evidence="1">
    <location>
        <begin position="1362"/>
        <end position="1379"/>
    </location>
</feature>
<feature type="compositionally biased region" description="Low complexity" evidence="1">
    <location>
        <begin position="1124"/>
        <end position="1143"/>
    </location>
</feature>
<evidence type="ECO:0000313" key="3">
    <source>
        <dbReference type="Proteomes" id="UP001460270"/>
    </source>
</evidence>
<feature type="compositionally biased region" description="Basic and acidic residues" evidence="1">
    <location>
        <begin position="1707"/>
        <end position="1728"/>
    </location>
</feature>
<proteinExistence type="predicted"/>
<feature type="compositionally biased region" description="Acidic residues" evidence="1">
    <location>
        <begin position="1512"/>
        <end position="1535"/>
    </location>
</feature>
<feature type="compositionally biased region" description="Basic residues" evidence="1">
    <location>
        <begin position="1155"/>
        <end position="1172"/>
    </location>
</feature>
<protein>
    <recommendedName>
        <fullName evidence="4">Soluble lamin-associated protein of 75 kDa-like</fullName>
    </recommendedName>
</protein>
<feature type="compositionally biased region" description="Polar residues" evidence="1">
    <location>
        <begin position="855"/>
        <end position="864"/>
    </location>
</feature>
<feature type="region of interest" description="Disordered" evidence="1">
    <location>
        <begin position="1783"/>
        <end position="1827"/>
    </location>
</feature>
<feature type="compositionally biased region" description="Polar residues" evidence="1">
    <location>
        <begin position="1312"/>
        <end position="1328"/>
    </location>
</feature>
<feature type="compositionally biased region" description="Polar residues" evidence="1">
    <location>
        <begin position="1575"/>
        <end position="1589"/>
    </location>
</feature>
<evidence type="ECO:0000313" key="2">
    <source>
        <dbReference type="EMBL" id="KAK7912744.1"/>
    </source>
</evidence>
<evidence type="ECO:0000256" key="1">
    <source>
        <dbReference type="SAM" id="MobiDB-lite"/>
    </source>
</evidence>
<feature type="compositionally biased region" description="Low complexity" evidence="1">
    <location>
        <begin position="1335"/>
        <end position="1345"/>
    </location>
</feature>
<feature type="compositionally biased region" description="Basic and acidic residues" evidence="1">
    <location>
        <begin position="779"/>
        <end position="790"/>
    </location>
</feature>
<feature type="compositionally biased region" description="Low complexity" evidence="1">
    <location>
        <begin position="806"/>
        <end position="816"/>
    </location>
</feature>
<feature type="region of interest" description="Disordered" evidence="1">
    <location>
        <begin position="496"/>
        <end position="1027"/>
    </location>
</feature>
<feature type="compositionally biased region" description="Polar residues" evidence="1">
    <location>
        <begin position="1495"/>
        <end position="1511"/>
    </location>
</feature>
<dbReference type="PANTHER" id="PTHR22442:SF3">
    <property type="entry name" value="SOLUBLE LAMIN-ASSOCIATED PROTEIN OF 75 KDA"/>
    <property type="match status" value="1"/>
</dbReference>
<feature type="compositionally biased region" description="Basic and acidic residues" evidence="1">
    <location>
        <begin position="1610"/>
        <end position="1621"/>
    </location>
</feature>
<feature type="compositionally biased region" description="Basic and acidic residues" evidence="1">
    <location>
        <begin position="1349"/>
        <end position="1361"/>
    </location>
</feature>
<dbReference type="Proteomes" id="UP001460270">
    <property type="component" value="Unassembled WGS sequence"/>
</dbReference>
<feature type="compositionally biased region" description="Acidic residues" evidence="1">
    <location>
        <begin position="545"/>
        <end position="557"/>
    </location>
</feature>
<name>A0AAW0PA96_9GOBI</name>
<feature type="compositionally biased region" description="Polar residues" evidence="1">
    <location>
        <begin position="1694"/>
        <end position="1706"/>
    </location>
</feature>
<feature type="compositionally biased region" description="Basic and acidic residues" evidence="1">
    <location>
        <begin position="1418"/>
        <end position="1433"/>
    </location>
</feature>
<feature type="compositionally biased region" description="Acidic residues" evidence="1">
    <location>
        <begin position="1460"/>
        <end position="1477"/>
    </location>
</feature>
<organism evidence="2 3">
    <name type="scientific">Mugilogobius chulae</name>
    <name type="common">yellowstripe goby</name>
    <dbReference type="NCBI Taxonomy" id="88201"/>
    <lineage>
        <taxon>Eukaryota</taxon>
        <taxon>Metazoa</taxon>
        <taxon>Chordata</taxon>
        <taxon>Craniata</taxon>
        <taxon>Vertebrata</taxon>
        <taxon>Euteleostomi</taxon>
        <taxon>Actinopterygii</taxon>
        <taxon>Neopterygii</taxon>
        <taxon>Teleostei</taxon>
        <taxon>Neoteleostei</taxon>
        <taxon>Acanthomorphata</taxon>
        <taxon>Gobiaria</taxon>
        <taxon>Gobiiformes</taxon>
        <taxon>Gobioidei</taxon>
        <taxon>Gobiidae</taxon>
        <taxon>Gobionellinae</taxon>
        <taxon>Mugilogobius</taxon>
    </lineage>
</organism>
<feature type="compositionally biased region" description="Acidic residues" evidence="1">
    <location>
        <begin position="1179"/>
        <end position="1195"/>
    </location>
</feature>